<sequence>MGNVRSADHKYTKLKEAEENLDTMVKNMKNSYNGGTYIPTDNFKEYVGGTFDFMKQATLDALGDSWGSNEGSNNNAQIVGTTDALQPDKLNNLLLPRHPEEIGFPGIRPTTPVISSTTTDEYSVITLRREDDATPAEPEADRADEPTTEGAQPTTEDEEFQQEVLSMLSRMSNKLIGFFRWLKTKVEELASKAWQKVCEAFTAMCTFLSNVAERIRGSGHRANYSKMHMA</sequence>
<feature type="region of interest" description="Disordered" evidence="1">
    <location>
        <begin position="127"/>
        <end position="159"/>
    </location>
</feature>
<gene>
    <name evidence="2" type="ORF">V1264_024209</name>
</gene>
<evidence type="ECO:0000313" key="2">
    <source>
        <dbReference type="EMBL" id="KAK7088877.1"/>
    </source>
</evidence>
<proteinExistence type="predicted"/>
<name>A0AAN9FYH3_9CAEN</name>
<reference evidence="2 3" key="1">
    <citation type="submission" date="2024-02" db="EMBL/GenBank/DDBJ databases">
        <title>Chromosome-scale genome assembly of the rough periwinkle Littorina saxatilis.</title>
        <authorList>
            <person name="De Jode A."/>
            <person name="Faria R."/>
            <person name="Formenti G."/>
            <person name="Sims Y."/>
            <person name="Smith T.P."/>
            <person name="Tracey A."/>
            <person name="Wood J.M.D."/>
            <person name="Zagrodzka Z.B."/>
            <person name="Johannesson K."/>
            <person name="Butlin R.K."/>
            <person name="Leder E.H."/>
        </authorList>
    </citation>
    <scope>NUCLEOTIDE SEQUENCE [LARGE SCALE GENOMIC DNA]</scope>
    <source>
        <strain evidence="2">Snail1</strain>
        <tissue evidence="2">Muscle</tissue>
    </source>
</reference>
<organism evidence="2 3">
    <name type="scientific">Littorina saxatilis</name>
    <dbReference type="NCBI Taxonomy" id="31220"/>
    <lineage>
        <taxon>Eukaryota</taxon>
        <taxon>Metazoa</taxon>
        <taxon>Spiralia</taxon>
        <taxon>Lophotrochozoa</taxon>
        <taxon>Mollusca</taxon>
        <taxon>Gastropoda</taxon>
        <taxon>Caenogastropoda</taxon>
        <taxon>Littorinimorpha</taxon>
        <taxon>Littorinoidea</taxon>
        <taxon>Littorinidae</taxon>
        <taxon>Littorina</taxon>
    </lineage>
</organism>
<dbReference type="EMBL" id="JBAMIC010003812">
    <property type="protein sequence ID" value="KAK7088877.1"/>
    <property type="molecule type" value="Genomic_DNA"/>
</dbReference>
<evidence type="ECO:0000256" key="1">
    <source>
        <dbReference type="SAM" id="MobiDB-lite"/>
    </source>
</evidence>
<accession>A0AAN9FYH3</accession>
<keyword evidence="3" id="KW-1185">Reference proteome</keyword>
<evidence type="ECO:0000313" key="3">
    <source>
        <dbReference type="Proteomes" id="UP001374579"/>
    </source>
</evidence>
<dbReference type="AlphaFoldDB" id="A0AAN9FYH3"/>
<comment type="caution">
    <text evidence="2">The sequence shown here is derived from an EMBL/GenBank/DDBJ whole genome shotgun (WGS) entry which is preliminary data.</text>
</comment>
<dbReference type="Proteomes" id="UP001374579">
    <property type="component" value="Unassembled WGS sequence"/>
</dbReference>
<protein>
    <submittedName>
        <fullName evidence="2">Uncharacterized protein</fullName>
    </submittedName>
</protein>